<dbReference type="EMBL" id="CH476646">
    <property type="protein sequence ID" value="EDN98871.1"/>
    <property type="molecule type" value="Genomic_DNA"/>
</dbReference>
<gene>
    <name evidence="1" type="ORF">SS1G_13730</name>
</gene>
<organism evidence="1 2">
    <name type="scientific">Sclerotinia sclerotiorum (strain ATCC 18683 / 1980 / Ss-1)</name>
    <name type="common">White mold</name>
    <name type="synonym">Whetzelinia sclerotiorum</name>
    <dbReference type="NCBI Taxonomy" id="665079"/>
    <lineage>
        <taxon>Eukaryota</taxon>
        <taxon>Fungi</taxon>
        <taxon>Dikarya</taxon>
        <taxon>Ascomycota</taxon>
        <taxon>Pezizomycotina</taxon>
        <taxon>Leotiomycetes</taxon>
        <taxon>Helotiales</taxon>
        <taxon>Sclerotiniaceae</taxon>
        <taxon>Sclerotinia</taxon>
    </lineage>
</organism>
<evidence type="ECO:0000313" key="1">
    <source>
        <dbReference type="EMBL" id="EDN98871.1"/>
    </source>
</evidence>
<dbReference type="InParanoid" id="A7F800"/>
<reference evidence="2" key="1">
    <citation type="journal article" date="2011" name="PLoS Genet.">
        <title>Genomic analysis of the necrotrophic fungal pathogens Sclerotinia sclerotiorum and Botrytis cinerea.</title>
        <authorList>
            <person name="Amselem J."/>
            <person name="Cuomo C.A."/>
            <person name="van Kan J.A."/>
            <person name="Viaud M."/>
            <person name="Benito E.P."/>
            <person name="Couloux A."/>
            <person name="Coutinho P.M."/>
            <person name="de Vries R.P."/>
            <person name="Dyer P.S."/>
            <person name="Fillinger S."/>
            <person name="Fournier E."/>
            <person name="Gout L."/>
            <person name="Hahn M."/>
            <person name="Kohn L."/>
            <person name="Lapalu N."/>
            <person name="Plummer K.M."/>
            <person name="Pradier J.M."/>
            <person name="Quevillon E."/>
            <person name="Sharon A."/>
            <person name="Simon A."/>
            <person name="ten Have A."/>
            <person name="Tudzynski B."/>
            <person name="Tudzynski P."/>
            <person name="Wincker P."/>
            <person name="Andrew M."/>
            <person name="Anthouard V."/>
            <person name="Beever R.E."/>
            <person name="Beffa R."/>
            <person name="Benoit I."/>
            <person name="Bouzid O."/>
            <person name="Brault B."/>
            <person name="Chen Z."/>
            <person name="Choquer M."/>
            <person name="Collemare J."/>
            <person name="Cotton P."/>
            <person name="Danchin E.G."/>
            <person name="Da Silva C."/>
            <person name="Gautier A."/>
            <person name="Giraud C."/>
            <person name="Giraud T."/>
            <person name="Gonzalez C."/>
            <person name="Grossetete S."/>
            <person name="Guldener U."/>
            <person name="Henrissat B."/>
            <person name="Howlett B.J."/>
            <person name="Kodira C."/>
            <person name="Kretschmer M."/>
            <person name="Lappartient A."/>
            <person name="Leroch M."/>
            <person name="Levis C."/>
            <person name="Mauceli E."/>
            <person name="Neuveglise C."/>
            <person name="Oeser B."/>
            <person name="Pearson M."/>
            <person name="Poulain J."/>
            <person name="Poussereau N."/>
            <person name="Quesneville H."/>
            <person name="Rascle C."/>
            <person name="Schumacher J."/>
            <person name="Segurens B."/>
            <person name="Sexton A."/>
            <person name="Silva E."/>
            <person name="Sirven C."/>
            <person name="Soanes D.M."/>
            <person name="Talbot N.J."/>
            <person name="Templeton M."/>
            <person name="Yandava C."/>
            <person name="Yarden O."/>
            <person name="Zeng Q."/>
            <person name="Rollins J.A."/>
            <person name="Lebrun M.H."/>
            <person name="Dickman M."/>
        </authorList>
    </citation>
    <scope>NUCLEOTIDE SEQUENCE [LARGE SCALE GENOMIC DNA]</scope>
    <source>
        <strain evidence="2">ATCC 18683 / 1980 / Ss-1</strain>
    </source>
</reference>
<sequence>MYYLLNWQMLVKKDRKLSKVGSARSSERFLAPISASWFFRNTFELPSTAMLGMHPQEIVYHRPEQLEVIETSWRMWVSDYVREENKVRHEWIVEELPMMC</sequence>
<protein>
    <submittedName>
        <fullName evidence="1">Uncharacterized protein</fullName>
    </submittedName>
</protein>
<dbReference type="Proteomes" id="UP000001312">
    <property type="component" value="Unassembled WGS sequence"/>
</dbReference>
<name>A7F800_SCLS1</name>
<accession>A7F800</accession>
<dbReference type="GeneID" id="5481535"/>
<dbReference type="RefSeq" id="XP_001585491.1">
    <property type="nucleotide sequence ID" value="XM_001585441.1"/>
</dbReference>
<keyword evidence="2" id="KW-1185">Reference proteome</keyword>
<dbReference type="AlphaFoldDB" id="A7F800"/>
<dbReference type="KEGG" id="ssl:SS1G_13730"/>
<evidence type="ECO:0000313" key="2">
    <source>
        <dbReference type="Proteomes" id="UP000001312"/>
    </source>
</evidence>
<proteinExistence type="predicted"/>